<dbReference type="SUPFAM" id="SSF53187">
    <property type="entry name" value="Zn-dependent exopeptidases"/>
    <property type="match status" value="1"/>
</dbReference>
<keyword evidence="2" id="KW-0378">Hydrolase</keyword>
<dbReference type="Proteomes" id="UP000056905">
    <property type="component" value="Chromosome"/>
</dbReference>
<feature type="region of interest" description="Disordered" evidence="1">
    <location>
        <begin position="1"/>
        <end position="20"/>
    </location>
</feature>
<dbReference type="GO" id="GO:0016787">
    <property type="term" value="F:hydrolase activity"/>
    <property type="evidence" value="ECO:0007669"/>
    <property type="project" value="UniProtKB-KW"/>
</dbReference>
<gene>
    <name evidence="2" type="ORF">AQ619_02985</name>
</gene>
<proteinExistence type="predicted"/>
<reference evidence="2 3" key="1">
    <citation type="submission" date="2015-10" db="EMBL/GenBank/DDBJ databases">
        <title>Conservation of the essential genome among Caulobacter and Brevundimonas species.</title>
        <authorList>
            <person name="Scott D."/>
            <person name="Ely B."/>
        </authorList>
    </citation>
    <scope>NUCLEOTIDE SEQUENCE [LARGE SCALE GENOMIC DNA]</scope>
    <source>
        <strain evidence="2 3">CB4</strain>
    </source>
</reference>
<dbReference type="RefSeq" id="WP_062144043.1">
    <property type="nucleotide sequence ID" value="NZ_CP013002.1"/>
</dbReference>
<protein>
    <submittedName>
        <fullName evidence="2">N-formylglutamate amidohydrolase</fullName>
    </submittedName>
</protein>
<dbReference type="EMBL" id="CP013002">
    <property type="protein sequence ID" value="ALL12405.1"/>
    <property type="molecule type" value="Genomic_DNA"/>
</dbReference>
<dbReference type="InterPro" id="IPR007709">
    <property type="entry name" value="N-FG_amidohydro"/>
</dbReference>
<dbReference type="Pfam" id="PF05013">
    <property type="entry name" value="FGase"/>
    <property type="match status" value="1"/>
</dbReference>
<dbReference type="OrthoDB" id="9802050at2"/>
<evidence type="ECO:0000313" key="3">
    <source>
        <dbReference type="Proteomes" id="UP000056905"/>
    </source>
</evidence>
<dbReference type="KEGG" id="chq:AQ619_02985"/>
<dbReference type="STRING" id="69395.AQ619_02985"/>
<accession>A0A0P0NX50</accession>
<organism evidence="2 3">
    <name type="scientific">Caulobacter henricii</name>
    <dbReference type="NCBI Taxonomy" id="69395"/>
    <lineage>
        <taxon>Bacteria</taxon>
        <taxon>Pseudomonadati</taxon>
        <taxon>Pseudomonadota</taxon>
        <taxon>Alphaproteobacteria</taxon>
        <taxon>Caulobacterales</taxon>
        <taxon>Caulobacteraceae</taxon>
        <taxon>Caulobacter</taxon>
    </lineage>
</organism>
<dbReference type="Gene3D" id="3.40.630.40">
    <property type="entry name" value="Zn-dependent exopeptidases"/>
    <property type="match status" value="1"/>
</dbReference>
<dbReference type="AlphaFoldDB" id="A0A0P0NX50"/>
<keyword evidence="3" id="KW-1185">Reference proteome</keyword>
<evidence type="ECO:0000256" key="1">
    <source>
        <dbReference type="SAM" id="MobiDB-lite"/>
    </source>
</evidence>
<sequence>MSALEPLGSMPSPDTAATAAAPCDRPVHEVLRAAPENAAPPTALVFASPHSGSIYPADMMAAARLDAEAIRGSEDAFVDQIIAGAPALGAAVIRARLARAYIDLNREPWELDPAMFEDELPDYARSRSARVVAGLGAIARVASEGRPIYARKLTFAEARLRVEQAHRPYHDALDRLLAAARSTHGCAILVDWHSMPAAAAQGQRARGGGRCDIVLGDRFGAACSPKLTALVERELEAMGYRVARNAPYAGGYTTEHYGRPARRTHALQIEINRALYMNETTRVPNEGLARLAADAERLTLALTKLDLQSLR</sequence>
<name>A0A0P0NX50_9CAUL</name>
<evidence type="ECO:0000313" key="2">
    <source>
        <dbReference type="EMBL" id="ALL12405.1"/>
    </source>
</evidence>